<feature type="region of interest" description="Disordered" evidence="1">
    <location>
        <begin position="176"/>
        <end position="223"/>
    </location>
</feature>
<protein>
    <recommendedName>
        <fullName evidence="4">B box-type domain-containing protein</fullName>
    </recommendedName>
</protein>
<proteinExistence type="predicted"/>
<gene>
    <name evidence="2" type="ORF">B296_00054717</name>
</gene>
<reference evidence="2 3" key="1">
    <citation type="journal article" date="2014" name="Agronomy (Basel)">
        <title>A Draft Genome Sequence for Ensete ventricosum, the Drought-Tolerant Tree Against Hunger.</title>
        <authorList>
            <person name="Harrison J."/>
            <person name="Moore K.A."/>
            <person name="Paszkiewicz K."/>
            <person name="Jones T."/>
            <person name="Grant M."/>
            <person name="Ambacheew D."/>
            <person name="Muzemil S."/>
            <person name="Studholme D.J."/>
        </authorList>
    </citation>
    <scope>NUCLEOTIDE SEQUENCE [LARGE SCALE GENOMIC DNA]</scope>
</reference>
<dbReference type="PANTHER" id="PTHR31065:SF46">
    <property type="entry name" value="PLATZ TRANSCRIPTION FACTOR FAMILY PROTEIN-RELATED"/>
    <property type="match status" value="1"/>
</dbReference>
<sequence length="296" mass="33160">MGRREYGGGGMPGWLGALVEESFFVGCGTHENRRKNEKNIFCLGCCSSICPHCVPAHPSHPLLQFRNQEKIMHVRSQRIPQASQSSEFAYPGFLLGSGFGTANLFHRNGEDYCHLDQVRRYVYNDVVRLDDLEKLIDCSFVQVDHVLLQGEDLSSILFRFDESEFAFSHLENLGMDNSDPLDDDDDDGQITGGADLEGPMQNKVGSPSSHGGRGSSGTKKNKSSAGFFPQIVLDESTEISVLHPPPCGLLRTDSDLERRLHHLSTRQLFCPVAHINCRWRRWKLRAMFRFSNGASD</sequence>
<dbReference type="EMBL" id="AMZH03028486">
    <property type="protein sequence ID" value="RRT33674.1"/>
    <property type="molecule type" value="Genomic_DNA"/>
</dbReference>
<dbReference type="Proteomes" id="UP000287651">
    <property type="component" value="Unassembled WGS sequence"/>
</dbReference>
<feature type="compositionally biased region" description="Acidic residues" evidence="1">
    <location>
        <begin position="179"/>
        <end position="188"/>
    </location>
</feature>
<dbReference type="AlphaFoldDB" id="A0A426X2H0"/>
<evidence type="ECO:0000313" key="2">
    <source>
        <dbReference type="EMBL" id="RRT33674.1"/>
    </source>
</evidence>
<evidence type="ECO:0000256" key="1">
    <source>
        <dbReference type="SAM" id="MobiDB-lite"/>
    </source>
</evidence>
<evidence type="ECO:0008006" key="4">
    <source>
        <dbReference type="Google" id="ProtNLM"/>
    </source>
</evidence>
<accession>A0A426X2H0</accession>
<evidence type="ECO:0000313" key="3">
    <source>
        <dbReference type="Proteomes" id="UP000287651"/>
    </source>
</evidence>
<organism evidence="2 3">
    <name type="scientific">Ensete ventricosum</name>
    <name type="common">Abyssinian banana</name>
    <name type="synonym">Musa ensete</name>
    <dbReference type="NCBI Taxonomy" id="4639"/>
    <lineage>
        <taxon>Eukaryota</taxon>
        <taxon>Viridiplantae</taxon>
        <taxon>Streptophyta</taxon>
        <taxon>Embryophyta</taxon>
        <taxon>Tracheophyta</taxon>
        <taxon>Spermatophyta</taxon>
        <taxon>Magnoliopsida</taxon>
        <taxon>Liliopsida</taxon>
        <taxon>Zingiberales</taxon>
        <taxon>Musaceae</taxon>
        <taxon>Ensete</taxon>
    </lineage>
</organism>
<name>A0A426X2H0_ENSVE</name>
<dbReference type="PANTHER" id="PTHR31065">
    <property type="entry name" value="PLATZ TRANSCRIPTION FACTOR FAMILY PROTEIN"/>
    <property type="match status" value="1"/>
</dbReference>
<comment type="caution">
    <text evidence="2">The sequence shown here is derived from an EMBL/GenBank/DDBJ whole genome shotgun (WGS) entry which is preliminary data.</text>
</comment>
<dbReference type="Pfam" id="PF04640">
    <property type="entry name" value="PLATZ"/>
    <property type="match status" value="1"/>
</dbReference>
<dbReference type="InterPro" id="IPR006734">
    <property type="entry name" value="PLATZ"/>
</dbReference>